<name>A0A2W5MSA5_9BACT</name>
<dbReference type="Proteomes" id="UP000249417">
    <property type="component" value="Unassembled WGS sequence"/>
</dbReference>
<evidence type="ECO:0000313" key="2">
    <source>
        <dbReference type="Proteomes" id="UP000249417"/>
    </source>
</evidence>
<evidence type="ECO:0000313" key="1">
    <source>
        <dbReference type="EMBL" id="PZQ43634.1"/>
    </source>
</evidence>
<dbReference type="EMBL" id="QFQB01000142">
    <property type="protein sequence ID" value="PZQ43634.1"/>
    <property type="molecule type" value="Genomic_DNA"/>
</dbReference>
<proteinExistence type="predicted"/>
<organism evidence="1 2">
    <name type="scientific">Micavibrio aeruginosavorus</name>
    <dbReference type="NCBI Taxonomy" id="349221"/>
    <lineage>
        <taxon>Bacteria</taxon>
        <taxon>Pseudomonadati</taxon>
        <taxon>Bdellovibrionota</taxon>
        <taxon>Bdellovibrionia</taxon>
        <taxon>Bdellovibrionales</taxon>
        <taxon>Pseudobdellovibrionaceae</taxon>
        <taxon>Micavibrio</taxon>
    </lineage>
</organism>
<sequence>MSLIYDNAGLGKSFTDRSHRYYDMCEEICSTLFPAPEQILTVDGRKEICNQLSHYAEKWDNEGSTHISNLFNAHAYLVIEKAGKAGMQFVNQNQPLKSFSGLAPIVKVATDELAFAAVTLIAQHRTSPLSPVRNNFFIWDHPQS</sequence>
<reference evidence="1 2" key="1">
    <citation type="submission" date="2017-08" db="EMBL/GenBank/DDBJ databases">
        <title>Infants hospitalized years apart are colonized by the same room-sourced microbial strains.</title>
        <authorList>
            <person name="Brooks B."/>
            <person name="Olm M.R."/>
            <person name="Firek B.A."/>
            <person name="Baker R."/>
            <person name="Thomas B.C."/>
            <person name="Morowitz M.J."/>
            <person name="Banfield J.F."/>
        </authorList>
    </citation>
    <scope>NUCLEOTIDE SEQUENCE [LARGE SCALE GENOMIC DNA]</scope>
    <source>
        <strain evidence="1">S2_005_002_R2_29</strain>
    </source>
</reference>
<protein>
    <submittedName>
        <fullName evidence="1">Uncharacterized protein</fullName>
    </submittedName>
</protein>
<accession>A0A2W5MSA5</accession>
<gene>
    <name evidence="1" type="ORF">DI551_11765</name>
</gene>
<comment type="caution">
    <text evidence="1">The sequence shown here is derived from an EMBL/GenBank/DDBJ whole genome shotgun (WGS) entry which is preliminary data.</text>
</comment>
<dbReference type="AlphaFoldDB" id="A0A2W5MSA5"/>